<dbReference type="Pfam" id="PF00578">
    <property type="entry name" value="AhpC-TSA"/>
    <property type="match status" value="1"/>
</dbReference>
<dbReference type="PANTHER" id="PTHR42852:SF6">
    <property type="entry name" value="THIOL:DISULFIDE INTERCHANGE PROTEIN DSBE"/>
    <property type="match status" value="1"/>
</dbReference>
<dbReference type="InterPro" id="IPR000866">
    <property type="entry name" value="AhpC/TSA"/>
</dbReference>
<dbReference type="PROSITE" id="PS51257">
    <property type="entry name" value="PROKAR_LIPOPROTEIN"/>
    <property type="match status" value="1"/>
</dbReference>
<comment type="caution">
    <text evidence="8">The sequence shown here is derived from an EMBL/GenBank/DDBJ whole genome shotgun (WGS) entry which is preliminary data.</text>
</comment>
<protein>
    <submittedName>
        <fullName evidence="8">AhpC/TSA family protein</fullName>
    </submittedName>
</protein>
<dbReference type="RefSeq" id="WP_158464010.1">
    <property type="nucleotide sequence ID" value="NZ_VZAD01000077.1"/>
</dbReference>
<dbReference type="SUPFAM" id="SSF52833">
    <property type="entry name" value="Thioredoxin-like"/>
    <property type="match status" value="1"/>
</dbReference>
<dbReference type="InterPro" id="IPR036249">
    <property type="entry name" value="Thioredoxin-like_sf"/>
</dbReference>
<dbReference type="OrthoDB" id="9794348at2"/>
<keyword evidence="9" id="KW-1185">Reference proteome</keyword>
<feature type="chain" id="PRO_5025595452" evidence="6">
    <location>
        <begin position="21"/>
        <end position="361"/>
    </location>
</feature>
<feature type="coiled-coil region" evidence="5">
    <location>
        <begin position="138"/>
        <end position="165"/>
    </location>
</feature>
<dbReference type="InterPro" id="IPR050553">
    <property type="entry name" value="Thioredoxin_ResA/DsbE_sf"/>
</dbReference>
<dbReference type="GO" id="GO:0030313">
    <property type="term" value="C:cell envelope"/>
    <property type="evidence" value="ECO:0007669"/>
    <property type="project" value="UniProtKB-SubCell"/>
</dbReference>
<evidence type="ECO:0000256" key="3">
    <source>
        <dbReference type="ARBA" id="ARBA00023157"/>
    </source>
</evidence>
<keyword evidence="5" id="KW-0175">Coiled coil</keyword>
<accession>A0A6A7WD46</accession>
<dbReference type="PROSITE" id="PS51352">
    <property type="entry name" value="THIOREDOXIN_2"/>
    <property type="match status" value="1"/>
</dbReference>
<dbReference type="EMBL" id="VZAD01000077">
    <property type="protein sequence ID" value="MQP12399.1"/>
    <property type="molecule type" value="Genomic_DNA"/>
</dbReference>
<keyword evidence="6" id="KW-0732">Signal</keyword>
<evidence type="ECO:0000313" key="9">
    <source>
        <dbReference type="Proteomes" id="UP000384372"/>
    </source>
</evidence>
<evidence type="ECO:0000256" key="1">
    <source>
        <dbReference type="ARBA" id="ARBA00004196"/>
    </source>
</evidence>
<name>A0A6A7WD46_9BACT</name>
<organism evidence="8 9">
    <name type="scientific">Segatella copri</name>
    <dbReference type="NCBI Taxonomy" id="165179"/>
    <lineage>
        <taxon>Bacteria</taxon>
        <taxon>Pseudomonadati</taxon>
        <taxon>Bacteroidota</taxon>
        <taxon>Bacteroidia</taxon>
        <taxon>Bacteroidales</taxon>
        <taxon>Prevotellaceae</taxon>
        <taxon>Segatella</taxon>
    </lineage>
</organism>
<evidence type="ECO:0000256" key="4">
    <source>
        <dbReference type="ARBA" id="ARBA00023284"/>
    </source>
</evidence>
<feature type="signal peptide" evidence="6">
    <location>
        <begin position="1"/>
        <end position="20"/>
    </location>
</feature>
<feature type="domain" description="Thioredoxin" evidence="7">
    <location>
        <begin position="221"/>
        <end position="361"/>
    </location>
</feature>
<evidence type="ECO:0000259" key="7">
    <source>
        <dbReference type="PROSITE" id="PS51352"/>
    </source>
</evidence>
<keyword evidence="2" id="KW-0201">Cytochrome c-type biogenesis</keyword>
<dbReference type="PANTHER" id="PTHR42852">
    <property type="entry name" value="THIOL:DISULFIDE INTERCHANGE PROTEIN DSBE"/>
    <property type="match status" value="1"/>
</dbReference>
<evidence type="ECO:0000256" key="6">
    <source>
        <dbReference type="SAM" id="SignalP"/>
    </source>
</evidence>
<dbReference type="GO" id="GO:0016491">
    <property type="term" value="F:oxidoreductase activity"/>
    <property type="evidence" value="ECO:0007669"/>
    <property type="project" value="InterPro"/>
</dbReference>
<proteinExistence type="predicted"/>
<gene>
    <name evidence="8" type="ORF">F7D20_10640</name>
</gene>
<keyword evidence="3" id="KW-1015">Disulfide bond</keyword>
<dbReference type="GO" id="GO:0016209">
    <property type="term" value="F:antioxidant activity"/>
    <property type="evidence" value="ECO:0007669"/>
    <property type="project" value="InterPro"/>
</dbReference>
<dbReference type="GO" id="GO:0017004">
    <property type="term" value="P:cytochrome complex assembly"/>
    <property type="evidence" value="ECO:0007669"/>
    <property type="project" value="UniProtKB-KW"/>
</dbReference>
<reference evidence="8 9" key="1">
    <citation type="submission" date="2019-09" db="EMBL/GenBank/DDBJ databases">
        <title>Distinct polysaccharide growth profiles of human intestinal Prevotella copri isolates.</title>
        <authorList>
            <person name="Fehlner-Peach H."/>
            <person name="Magnabosco C."/>
            <person name="Raghavan V."/>
            <person name="Scher J.U."/>
            <person name="Tett A."/>
            <person name="Cox L.M."/>
            <person name="Gottsegen C."/>
            <person name="Watters A."/>
            <person name="Wiltshire- Gordon J.D."/>
            <person name="Segata N."/>
            <person name="Bonneau R."/>
            <person name="Littman D.R."/>
        </authorList>
    </citation>
    <scope>NUCLEOTIDE SEQUENCE [LARGE SCALE GENOMIC DNA]</scope>
    <source>
        <strain evidence="9">iAQ1173</strain>
    </source>
</reference>
<evidence type="ECO:0000256" key="5">
    <source>
        <dbReference type="SAM" id="Coils"/>
    </source>
</evidence>
<comment type="subcellular location">
    <subcellularLocation>
        <location evidence="1">Cell envelope</location>
    </subcellularLocation>
</comment>
<dbReference type="Gene3D" id="3.40.30.10">
    <property type="entry name" value="Glutaredoxin"/>
    <property type="match status" value="1"/>
</dbReference>
<sequence>MKKILSMALTAMMAVSCAEAQDVAFTVEGTAPQGVDTLYVFYNGQMNEAQPIAAKEGKFEVKGNQPAETFITVAASNQLMVAAVIDGTKTINIDLVNKKVGGSELNEKLNTYYAKMSVIEKKMNDLAPEWQKLRGDKTEEGKTKMKALEQKIDAVEAEQNAVIAAFCKENKDNVLPAYILSDSFYGFEFAKLKELCNPSTAYYNHPMMRRPKMQIESLAKRQPGIKYTDLNMQDMNGAKVKLSQFVGNGKYVLVDFWASWCGPCRMEMPNVKKAYEMYHGKGFEVVGVSFDNKLEAWKKGVNDLGLAWPQMSDLKGWQCAAHDAYGVNSIPSNVLLDPNGVIVACDLRAEDLLEKLAEIYK</sequence>
<keyword evidence="4" id="KW-0676">Redox-active center</keyword>
<dbReference type="InterPro" id="IPR013766">
    <property type="entry name" value="Thioredoxin_domain"/>
</dbReference>
<dbReference type="PROSITE" id="PS00194">
    <property type="entry name" value="THIOREDOXIN_1"/>
    <property type="match status" value="1"/>
</dbReference>
<dbReference type="CDD" id="cd02966">
    <property type="entry name" value="TlpA_like_family"/>
    <property type="match status" value="1"/>
</dbReference>
<dbReference type="AlphaFoldDB" id="A0A6A7WD46"/>
<evidence type="ECO:0000313" key="8">
    <source>
        <dbReference type="EMBL" id="MQP12399.1"/>
    </source>
</evidence>
<evidence type="ECO:0000256" key="2">
    <source>
        <dbReference type="ARBA" id="ARBA00022748"/>
    </source>
</evidence>
<dbReference type="Proteomes" id="UP000384372">
    <property type="component" value="Unassembled WGS sequence"/>
</dbReference>
<dbReference type="InterPro" id="IPR017937">
    <property type="entry name" value="Thioredoxin_CS"/>
</dbReference>